<comment type="caution">
    <text evidence="1">The sequence shown here is derived from an EMBL/GenBank/DDBJ whole genome shotgun (WGS) entry which is preliminary data.</text>
</comment>
<reference evidence="2" key="1">
    <citation type="journal article" date="2017" name="Appl. Environ. Microbiol.">
        <title>Genomic analysis of Calderihabitans maritimus KKC1, a thermophilic hydrogenogenic carboxydotrophic bacterium isolated from marine sediment.</title>
        <authorList>
            <person name="Omae K."/>
            <person name="Yoneda Y."/>
            <person name="Fukuyama Y."/>
            <person name="Yoshida T."/>
            <person name="Sako Y."/>
        </authorList>
    </citation>
    <scope>NUCLEOTIDE SEQUENCE [LARGE SCALE GENOMIC DNA]</scope>
    <source>
        <strain evidence="2">KKC1</strain>
    </source>
</reference>
<sequence>MINTGAVFTQDLLASESGKVRGDGCSNELNEFANPMLGEIVRKWGGFTLEIQFALRDEKINVFAMSYGKIPFKHSHQIILCKKSPIPENRTGPFLLYAKRSGPDYRLSEIGVNYLNIISSKNFSLNFIAYVDCQLKVRIIPELFKKLYEEGFFSIWHPEAPCKYFDVLKEGYLVIFRVYQIRDIISDQLLEKGRGGRNYYFNLSQSVFSPVVAPVIKDTDFDRLKAELVSLLKINGWLLEVVDSNYEIPIVKKYSEQDLIKEEKEAYIRNKNLSLSELATKIKTKGIHRRQIIVESKQY</sequence>
<accession>A0A1Z5HP83</accession>
<keyword evidence="2" id="KW-1185">Reference proteome</keyword>
<evidence type="ECO:0000313" key="1">
    <source>
        <dbReference type="EMBL" id="GAW91187.1"/>
    </source>
</evidence>
<name>A0A1Z5HP83_9FIRM</name>
<gene>
    <name evidence="1" type="ORF">KKC1_03490</name>
</gene>
<dbReference type="EMBL" id="BDGJ01000010">
    <property type="protein sequence ID" value="GAW91187.1"/>
    <property type="molecule type" value="Genomic_DNA"/>
</dbReference>
<organism evidence="1 2">
    <name type="scientific">Calderihabitans maritimus</name>
    <dbReference type="NCBI Taxonomy" id="1246530"/>
    <lineage>
        <taxon>Bacteria</taxon>
        <taxon>Bacillati</taxon>
        <taxon>Bacillota</taxon>
        <taxon>Clostridia</taxon>
        <taxon>Neomoorellales</taxon>
        <taxon>Calderihabitantaceae</taxon>
        <taxon>Calderihabitans</taxon>
    </lineage>
</organism>
<evidence type="ECO:0000313" key="2">
    <source>
        <dbReference type="Proteomes" id="UP000197032"/>
    </source>
</evidence>
<protein>
    <submittedName>
        <fullName evidence="1">RpoD family RNA polymerase sigma factor</fullName>
    </submittedName>
</protein>
<dbReference type="Proteomes" id="UP000197032">
    <property type="component" value="Unassembled WGS sequence"/>
</dbReference>
<proteinExistence type="predicted"/>
<dbReference type="AlphaFoldDB" id="A0A1Z5HP83"/>